<dbReference type="Pfam" id="PF01980">
    <property type="entry name" value="TrmO_N"/>
    <property type="match status" value="1"/>
</dbReference>
<sequence>MSEKTVEIMLQPIGILHTPFSMTEGMPIQSARSELPGSAEVFPEYTEGLEGVEEFSHLYLLYRLHQCQAPDRLKVKPFLDDREHGVFATRYPCRPNRLGISIVRVVSCADGVLHFLGADMLDGTPLLDIKPYIPEFDVFEVQKSGWYEHRAFS</sequence>
<dbReference type="CDD" id="cd09281">
    <property type="entry name" value="UPF0066"/>
    <property type="match status" value="1"/>
</dbReference>
<gene>
    <name evidence="4" type="ORF">LARV_00170</name>
</gene>
<dbReference type="PANTHER" id="PTHR12818:SF0">
    <property type="entry name" value="TRNA (ADENINE(37)-N6)-METHYLTRANSFERASE"/>
    <property type="match status" value="1"/>
</dbReference>
<dbReference type="SUPFAM" id="SSF118196">
    <property type="entry name" value="YaeB-like"/>
    <property type="match status" value="1"/>
</dbReference>
<protein>
    <submittedName>
        <fullName evidence="4">Putative methyltransferase, YaeB/AF_0241 family</fullName>
    </submittedName>
</protein>
<dbReference type="AlphaFoldDB" id="A0A0S7BDB3"/>
<name>A0A0S7BDB3_9CHLR</name>
<feature type="domain" description="TsaA-like" evidence="3">
    <location>
        <begin position="10"/>
        <end position="141"/>
    </location>
</feature>
<accession>A0A0S7BDB3</accession>
<keyword evidence="4" id="KW-0808">Transferase</keyword>
<dbReference type="InterPro" id="IPR040372">
    <property type="entry name" value="YaeB-like"/>
</dbReference>
<dbReference type="Gene3D" id="2.40.30.70">
    <property type="entry name" value="YaeB-like"/>
    <property type="match status" value="1"/>
</dbReference>
<dbReference type="PANTHER" id="PTHR12818">
    <property type="entry name" value="TRNA (ADENINE(37)-N6)-METHYLTRANSFERASE"/>
    <property type="match status" value="1"/>
</dbReference>
<dbReference type="GO" id="GO:0008168">
    <property type="term" value="F:methyltransferase activity"/>
    <property type="evidence" value="ECO:0007669"/>
    <property type="project" value="UniProtKB-KW"/>
</dbReference>
<evidence type="ECO:0000256" key="1">
    <source>
        <dbReference type="ARBA" id="ARBA00022691"/>
    </source>
</evidence>
<dbReference type="InterPro" id="IPR036413">
    <property type="entry name" value="YaeB-like_sf"/>
</dbReference>
<dbReference type="InterPro" id="IPR036414">
    <property type="entry name" value="YaeB_N_sf"/>
</dbReference>
<keyword evidence="1" id="KW-0949">S-adenosyl-L-methionine</keyword>
<reference evidence="4" key="1">
    <citation type="submission" date="2015-07" db="EMBL/GenBank/DDBJ databases">
        <title>Draft Genome Sequences of Anaerolinea thermolimosa IMO-1, Bellilinea caldifistulae GOMI-1, Leptolinea tardivitalis YMTK-2, Levilinea saccharolytica KIBI-1,Longilinea arvoryzae KOME-1, Previously Described as Members of the Anaerolineaceae (Chloroflexi).</title>
        <authorList>
            <person name="Sekiguchi Y."/>
            <person name="Ohashi A."/>
            <person name="Matsuura N."/>
            <person name="Tourlousse M.D."/>
        </authorList>
    </citation>
    <scope>NUCLEOTIDE SEQUENCE [LARGE SCALE GENOMIC DNA]</scope>
    <source>
        <strain evidence="4">KOME-1</strain>
    </source>
</reference>
<dbReference type="NCBIfam" id="TIGR00104">
    <property type="entry name" value="tRNA_TsaA"/>
    <property type="match status" value="1"/>
</dbReference>
<evidence type="ECO:0000313" key="4">
    <source>
        <dbReference type="EMBL" id="GAP12435.1"/>
    </source>
</evidence>
<dbReference type="GO" id="GO:0032259">
    <property type="term" value="P:methylation"/>
    <property type="evidence" value="ECO:0007669"/>
    <property type="project" value="UniProtKB-KW"/>
</dbReference>
<evidence type="ECO:0000256" key="2">
    <source>
        <dbReference type="ARBA" id="ARBA00033753"/>
    </source>
</evidence>
<keyword evidence="5" id="KW-1185">Reference proteome</keyword>
<proteinExistence type="inferred from homology"/>
<dbReference type="Proteomes" id="UP000055060">
    <property type="component" value="Unassembled WGS sequence"/>
</dbReference>
<dbReference type="STRING" id="360412.LARV_00170"/>
<dbReference type="EMBL" id="DF967972">
    <property type="protein sequence ID" value="GAP12435.1"/>
    <property type="molecule type" value="Genomic_DNA"/>
</dbReference>
<keyword evidence="4" id="KW-0489">Methyltransferase</keyword>
<organism evidence="4">
    <name type="scientific">Longilinea arvoryzae</name>
    <dbReference type="NCBI Taxonomy" id="360412"/>
    <lineage>
        <taxon>Bacteria</taxon>
        <taxon>Bacillati</taxon>
        <taxon>Chloroflexota</taxon>
        <taxon>Anaerolineae</taxon>
        <taxon>Anaerolineales</taxon>
        <taxon>Anaerolineaceae</taxon>
        <taxon>Longilinea</taxon>
    </lineage>
</organism>
<evidence type="ECO:0000313" key="5">
    <source>
        <dbReference type="Proteomes" id="UP000055060"/>
    </source>
</evidence>
<comment type="similarity">
    <text evidence="2">Belongs to the tRNA methyltransferase O family.</text>
</comment>
<dbReference type="InterPro" id="IPR023370">
    <property type="entry name" value="TrmO-like_N"/>
</dbReference>
<dbReference type="PROSITE" id="PS51668">
    <property type="entry name" value="TSAA_2"/>
    <property type="match status" value="1"/>
</dbReference>
<evidence type="ECO:0000259" key="3">
    <source>
        <dbReference type="PROSITE" id="PS51668"/>
    </source>
</evidence>
<dbReference type="RefSeq" id="WP_236709895.1">
    <property type="nucleotide sequence ID" value="NZ_DF967972.1"/>
</dbReference>